<sequence length="325" mass="35397">MNRSPCSHDSAPRRPLLLALACTPTSGPTRPAPSVPEAPELPAGLSGLVEPWHPFDPQLADSAPVWLVTRYQPGTYPCRPGPDGSLDMLIQDRFTALQVVRGAAHAPGVDLDLHALRGPAYPRAYAEERRYLLLLRPGPKGQALLADSQALGGMHDRWGPDEVLAVIDLDQTEAEAAAERVPASRSGEFAGGRWDPAHWAGLRAAATPEPARQRELAAFLQSTVTRPRAPLAEVRAWLGPPDSQHLHADGSRSDGYVLSHPAYAQPVADGLYGQLELRYDARLELRAVELGYLRWSVSLQLQSSTMLTAEEHAKLGLPRIELEFR</sequence>
<proteinExistence type="predicted"/>
<organism evidence="1 2">
    <name type="scientific">Nannocystis pusilla</name>
    <dbReference type="NCBI Taxonomy" id="889268"/>
    <lineage>
        <taxon>Bacteria</taxon>
        <taxon>Pseudomonadati</taxon>
        <taxon>Myxococcota</taxon>
        <taxon>Polyangia</taxon>
        <taxon>Nannocystales</taxon>
        <taxon>Nannocystaceae</taxon>
        <taxon>Nannocystis</taxon>
    </lineage>
</organism>
<evidence type="ECO:0008006" key="3">
    <source>
        <dbReference type="Google" id="ProtNLM"/>
    </source>
</evidence>
<keyword evidence="2" id="KW-1185">Reference proteome</keyword>
<accession>A0A9X3EM36</accession>
<dbReference type="EMBL" id="JAPNKE010000002">
    <property type="protein sequence ID" value="MCY1006512.1"/>
    <property type="molecule type" value="Genomic_DNA"/>
</dbReference>
<dbReference type="AlphaFoldDB" id="A0A9X3EM36"/>
<evidence type="ECO:0000313" key="1">
    <source>
        <dbReference type="EMBL" id="MCY1006512.1"/>
    </source>
</evidence>
<dbReference type="Proteomes" id="UP001150924">
    <property type="component" value="Unassembled WGS sequence"/>
</dbReference>
<comment type="caution">
    <text evidence="1">The sequence shown here is derived from an EMBL/GenBank/DDBJ whole genome shotgun (WGS) entry which is preliminary data.</text>
</comment>
<gene>
    <name evidence="1" type="ORF">OV079_13295</name>
</gene>
<protein>
    <recommendedName>
        <fullName evidence="3">DUF1963 domain-containing protein</fullName>
    </recommendedName>
</protein>
<evidence type="ECO:0000313" key="2">
    <source>
        <dbReference type="Proteomes" id="UP001150924"/>
    </source>
</evidence>
<name>A0A9X3EM36_9BACT</name>
<dbReference type="RefSeq" id="WP_267768742.1">
    <property type="nucleotide sequence ID" value="NZ_JAPNKE010000002.1"/>
</dbReference>
<reference evidence="1" key="1">
    <citation type="submission" date="2022-11" db="EMBL/GenBank/DDBJ databases">
        <title>Minimal conservation of predation-associated metabolite biosynthetic gene clusters underscores biosynthetic potential of Myxococcota including descriptions for ten novel species: Archangium lansinium sp. nov., Myxococcus landrumus sp. nov., Nannocystis bai.</title>
        <authorList>
            <person name="Ahearne A."/>
            <person name="Stevens C."/>
            <person name="Phillips K."/>
        </authorList>
    </citation>
    <scope>NUCLEOTIDE SEQUENCE</scope>
    <source>
        <strain evidence="1">Na p29</strain>
    </source>
</reference>